<dbReference type="InterPro" id="IPR024193">
    <property type="entry name" value="Ku80"/>
</dbReference>
<dbReference type="GO" id="GO:0003690">
    <property type="term" value="F:double-stranded DNA binding"/>
    <property type="evidence" value="ECO:0007669"/>
    <property type="project" value="TreeGrafter"/>
</dbReference>
<evidence type="ECO:0000256" key="11">
    <source>
        <dbReference type="ARBA" id="ARBA00023242"/>
    </source>
</evidence>
<evidence type="ECO:0000256" key="2">
    <source>
        <dbReference type="ARBA" id="ARBA00007726"/>
    </source>
</evidence>
<name>A0AAV2TBE7_CALDB</name>
<dbReference type="SUPFAM" id="SSF101420">
    <property type="entry name" value="C-terminal domain of Ku80"/>
    <property type="match status" value="1"/>
</dbReference>
<proteinExistence type="inferred from homology"/>
<keyword evidence="10" id="KW-0234">DNA repair</keyword>
<dbReference type="GO" id="GO:0042162">
    <property type="term" value="F:telomeric DNA binding"/>
    <property type="evidence" value="ECO:0007669"/>
    <property type="project" value="InterPro"/>
</dbReference>
<dbReference type="PANTHER" id="PTHR12604:SF4">
    <property type="entry name" value="X-RAY REPAIR CROSS-COMPLEMENTING PROTEIN 5"/>
    <property type="match status" value="1"/>
</dbReference>
<dbReference type="PANTHER" id="PTHR12604">
    <property type="entry name" value="KU AUTOANTIGEN DNA HELICASE"/>
    <property type="match status" value="1"/>
</dbReference>
<dbReference type="SUPFAM" id="SSF53300">
    <property type="entry name" value="vWA-like"/>
    <property type="match status" value="1"/>
</dbReference>
<feature type="domain" description="Ku" evidence="13">
    <location>
        <begin position="281"/>
        <end position="428"/>
    </location>
</feature>
<dbReference type="Pfam" id="PF08785">
    <property type="entry name" value="Ku_PK_bind"/>
    <property type="match status" value="1"/>
</dbReference>
<evidence type="ECO:0000256" key="3">
    <source>
        <dbReference type="ARBA" id="ARBA00022741"/>
    </source>
</evidence>
<dbReference type="GO" id="GO:0006303">
    <property type="term" value="P:double-strand break repair via nonhomologous end joining"/>
    <property type="evidence" value="ECO:0007669"/>
    <property type="project" value="InterPro"/>
</dbReference>
<keyword evidence="11" id="KW-0539">Nucleus</keyword>
<keyword evidence="5" id="KW-0378">Hydrolase</keyword>
<sequence length="830" mass="90883">MAAVVCIILDVGVHMSPSIDQALECLKLLVQRKFFAEKKDELALILCGTEATDNHLADSDGNFANISTIRELAPLDWGVLEFLDDKVSISNTQGDVVDAIIIAVDHLIEECKSRKRVSEKRVLLVSNLCGPVDNTQLQKIIGKLRAADIQLSLIGCGLGTQDEGVPSPDANGSGPSNEEPSHHTDNLKLALDAVRKIWGELNGESYTFDEAIPALGLFETRAIAQRGWKVNFQIGDSLSLPVEGYTQVKETHPPTLKLLYAADPATPVKVITTYHAQDENATELDSSSVIRGYRYGATLVPFTEQDMAAVKPNAEKCLTLIGFTKAANVPRTLYVGDSVLVFVASSSKVDEEDEHAEPAVVGLAALAQALYELDGVALVRRVYNRICAPRLGVLTPEIRGTQVSLVYTDLAFAEDVRNFVFPSLPIPSGSSKSTNNSNSNAASCQSLKLYPTREQLSAMDKFIDSMMLGDPNCEDSDEEEESNSEDGEREEANPARVNVRPERLPNPWIQRLFTCFRERGLHPSDSLLAGSSQTQTTSDNQTVWLHADNLPGLENLINKLEDSTSLGSRKLIDARRDLIDTLVPLTPVVKEDEGEKGASTAKRRRLMAAELFGLNTDGSLGSAHNSTSSSVETTSVKANESFLPASQIADVSSIDPVGDFVKLIDQGRIDYASDRLQARIIQFVTDPYTASLLRPKAVGCLAAYRKMAIQRAKKNNTSDAAVAKSYNVFIRSWREDLDLRGLIRRPSDPATHTDDDPRLSFWNEVIIQGYGLISNDEVPDIGVTPTEASDFITPKKEEEEEATTNRSDMNKTTEPSSKDQDIDELLDEME</sequence>
<feature type="region of interest" description="Disordered" evidence="12">
    <location>
        <begin position="162"/>
        <end position="184"/>
    </location>
</feature>
<dbReference type="Gene3D" id="1.10.1600.10">
    <property type="match status" value="1"/>
</dbReference>
<comment type="subcellular location">
    <subcellularLocation>
        <location evidence="1">Nucleus</location>
    </subcellularLocation>
</comment>
<evidence type="ECO:0000256" key="8">
    <source>
        <dbReference type="ARBA" id="ARBA00023125"/>
    </source>
</evidence>
<dbReference type="InterPro" id="IPR014893">
    <property type="entry name" value="Ku_PK_bind"/>
</dbReference>
<dbReference type="AlphaFoldDB" id="A0AAV2TBE7"/>
<dbReference type="SMART" id="SM00559">
    <property type="entry name" value="Ku78"/>
    <property type="match status" value="1"/>
</dbReference>
<dbReference type="GO" id="GO:0003684">
    <property type="term" value="F:damaged DNA binding"/>
    <property type="evidence" value="ECO:0007669"/>
    <property type="project" value="InterPro"/>
</dbReference>
<dbReference type="GO" id="GO:0043564">
    <property type="term" value="C:Ku70:Ku80 complex"/>
    <property type="evidence" value="ECO:0007669"/>
    <property type="project" value="InterPro"/>
</dbReference>
<reference evidence="14" key="1">
    <citation type="submission" date="2024-06" db="EMBL/GenBank/DDBJ databases">
        <authorList>
            <person name="Liu X."/>
            <person name="Lenzi L."/>
            <person name="Haldenby T S."/>
            <person name="Uol C."/>
        </authorList>
    </citation>
    <scope>NUCLEOTIDE SEQUENCE</scope>
</reference>
<evidence type="ECO:0000256" key="1">
    <source>
        <dbReference type="ARBA" id="ARBA00004123"/>
    </source>
</evidence>
<keyword evidence="8" id="KW-0238">DNA-binding</keyword>
<dbReference type="GO" id="GO:0000723">
    <property type="term" value="P:telomere maintenance"/>
    <property type="evidence" value="ECO:0007669"/>
    <property type="project" value="InterPro"/>
</dbReference>
<keyword evidence="4" id="KW-0227">DNA damage</keyword>
<feature type="compositionally biased region" description="Acidic residues" evidence="12">
    <location>
        <begin position="821"/>
        <end position="830"/>
    </location>
</feature>
<dbReference type="InterPro" id="IPR016194">
    <property type="entry name" value="SPOC-like_C_dom_sf"/>
</dbReference>
<evidence type="ECO:0000256" key="4">
    <source>
        <dbReference type="ARBA" id="ARBA00022763"/>
    </source>
</evidence>
<evidence type="ECO:0000313" key="15">
    <source>
        <dbReference type="Proteomes" id="UP001497525"/>
    </source>
</evidence>
<feature type="compositionally biased region" description="Acidic residues" evidence="12">
    <location>
        <begin position="472"/>
        <end position="489"/>
    </location>
</feature>
<dbReference type="SUPFAM" id="SSF100939">
    <property type="entry name" value="SPOC domain-like"/>
    <property type="match status" value="1"/>
</dbReference>
<dbReference type="GO" id="GO:0016787">
    <property type="term" value="F:hydrolase activity"/>
    <property type="evidence" value="ECO:0007669"/>
    <property type="project" value="UniProtKB-KW"/>
</dbReference>
<dbReference type="Gene3D" id="3.40.50.410">
    <property type="entry name" value="von Willebrand factor, type A domain"/>
    <property type="match status" value="1"/>
</dbReference>
<feature type="region of interest" description="Disordered" evidence="12">
    <location>
        <begin position="467"/>
        <end position="499"/>
    </location>
</feature>
<dbReference type="GO" id="GO:0006310">
    <property type="term" value="P:DNA recombination"/>
    <property type="evidence" value="ECO:0007669"/>
    <property type="project" value="UniProtKB-KW"/>
</dbReference>
<organism evidence="14 15">
    <name type="scientific">Calicophoron daubneyi</name>
    <name type="common">Rumen fluke</name>
    <name type="synonym">Paramphistomum daubneyi</name>
    <dbReference type="NCBI Taxonomy" id="300641"/>
    <lineage>
        <taxon>Eukaryota</taxon>
        <taxon>Metazoa</taxon>
        <taxon>Spiralia</taxon>
        <taxon>Lophotrochozoa</taxon>
        <taxon>Platyhelminthes</taxon>
        <taxon>Trematoda</taxon>
        <taxon>Digenea</taxon>
        <taxon>Plagiorchiida</taxon>
        <taxon>Pronocephalata</taxon>
        <taxon>Paramphistomoidea</taxon>
        <taxon>Paramphistomidae</taxon>
        <taxon>Calicophoron</taxon>
    </lineage>
</organism>
<evidence type="ECO:0000256" key="10">
    <source>
        <dbReference type="ARBA" id="ARBA00023204"/>
    </source>
</evidence>
<keyword evidence="9" id="KW-0233">DNA recombination</keyword>
<dbReference type="EMBL" id="CAXLJL010000156">
    <property type="protein sequence ID" value="CAL5133606.1"/>
    <property type="molecule type" value="Genomic_DNA"/>
</dbReference>
<feature type="region of interest" description="Disordered" evidence="12">
    <location>
        <begin position="783"/>
        <end position="830"/>
    </location>
</feature>
<evidence type="ECO:0000256" key="6">
    <source>
        <dbReference type="ARBA" id="ARBA00022806"/>
    </source>
</evidence>
<evidence type="ECO:0000259" key="13">
    <source>
        <dbReference type="SMART" id="SM00559"/>
    </source>
</evidence>
<dbReference type="Gene3D" id="2.40.290.10">
    <property type="match status" value="1"/>
</dbReference>
<evidence type="ECO:0000256" key="12">
    <source>
        <dbReference type="SAM" id="MobiDB-lite"/>
    </source>
</evidence>
<dbReference type="InterPro" id="IPR036494">
    <property type="entry name" value="Ku_C_sf"/>
</dbReference>
<gene>
    <name evidence="14" type="ORF">CDAUBV1_LOCUS6872</name>
</gene>
<dbReference type="GO" id="GO:0004386">
    <property type="term" value="F:helicase activity"/>
    <property type="evidence" value="ECO:0007669"/>
    <property type="project" value="UniProtKB-KW"/>
</dbReference>
<dbReference type="GO" id="GO:0005524">
    <property type="term" value="F:ATP binding"/>
    <property type="evidence" value="ECO:0007669"/>
    <property type="project" value="UniProtKB-KW"/>
</dbReference>
<comment type="caution">
    <text evidence="14">The sequence shown here is derived from an EMBL/GenBank/DDBJ whole genome shotgun (WGS) entry which is preliminary data.</text>
</comment>
<dbReference type="InterPro" id="IPR005161">
    <property type="entry name" value="Ku_N"/>
</dbReference>
<dbReference type="InterPro" id="IPR006164">
    <property type="entry name" value="DNA_bd_Ku70/Ku80"/>
</dbReference>
<evidence type="ECO:0000313" key="14">
    <source>
        <dbReference type="EMBL" id="CAL5133606.1"/>
    </source>
</evidence>
<keyword evidence="6" id="KW-0347">Helicase</keyword>
<dbReference type="CDD" id="cd00873">
    <property type="entry name" value="KU80"/>
    <property type="match status" value="1"/>
</dbReference>
<evidence type="ECO:0000256" key="5">
    <source>
        <dbReference type="ARBA" id="ARBA00022801"/>
    </source>
</evidence>
<keyword evidence="3" id="KW-0547">Nucleotide-binding</keyword>
<dbReference type="Pfam" id="PF02735">
    <property type="entry name" value="Ku"/>
    <property type="match status" value="1"/>
</dbReference>
<keyword evidence="7" id="KW-0067">ATP-binding</keyword>
<evidence type="ECO:0000256" key="9">
    <source>
        <dbReference type="ARBA" id="ARBA00023172"/>
    </source>
</evidence>
<dbReference type="Pfam" id="PF03731">
    <property type="entry name" value="Ku_N"/>
    <property type="match status" value="1"/>
</dbReference>
<comment type="similarity">
    <text evidence="2">Belongs to the ku80 family.</text>
</comment>
<accession>A0AAV2TBE7</accession>
<protein>
    <recommendedName>
        <fullName evidence="13">Ku domain-containing protein</fullName>
    </recommendedName>
</protein>
<dbReference type="Gene3D" id="1.25.40.240">
    <property type="entry name" value="Ku, C-terminal domain"/>
    <property type="match status" value="1"/>
</dbReference>
<dbReference type="InterPro" id="IPR036465">
    <property type="entry name" value="vWFA_dom_sf"/>
</dbReference>
<feature type="compositionally biased region" description="Basic and acidic residues" evidence="12">
    <location>
        <begin position="808"/>
        <end position="820"/>
    </location>
</feature>
<evidence type="ECO:0000256" key="7">
    <source>
        <dbReference type="ARBA" id="ARBA00022840"/>
    </source>
</evidence>
<dbReference type="Proteomes" id="UP001497525">
    <property type="component" value="Unassembled WGS sequence"/>
</dbReference>